<evidence type="ECO:0000313" key="5">
    <source>
        <dbReference type="Proteomes" id="UP001177769"/>
    </source>
</evidence>
<gene>
    <name evidence="4" type="ORF">PFX98_04500</name>
</gene>
<reference evidence="4" key="1">
    <citation type="submission" date="2023-01" db="EMBL/GenBank/DDBJ databases">
        <title>Whole genome sequence of Paucibacter sp. S2-9 isolated from pond sediment.</title>
        <authorList>
            <person name="Jung J.Y."/>
        </authorList>
    </citation>
    <scope>NUCLEOTIDE SEQUENCE</scope>
    <source>
        <strain evidence="4">S2-9</strain>
    </source>
</reference>
<comment type="subcellular location">
    <subcellularLocation>
        <location evidence="1">Periplasm</location>
    </subcellularLocation>
</comment>
<dbReference type="RefSeq" id="WP_285233974.1">
    <property type="nucleotide sequence ID" value="NZ_CP116346.1"/>
</dbReference>
<dbReference type="InterPro" id="IPR050490">
    <property type="entry name" value="Bact_solute-bd_prot1"/>
</dbReference>
<feature type="chain" id="PRO_5041675651" evidence="3">
    <location>
        <begin position="26"/>
        <end position="417"/>
    </location>
</feature>
<comment type="similarity">
    <text evidence="2">Belongs to the bacterial solute-binding protein 1 family.</text>
</comment>
<protein>
    <submittedName>
        <fullName evidence="4">Extracellular solute-binding protein</fullName>
    </submittedName>
</protein>
<dbReference type="EMBL" id="CP116346">
    <property type="protein sequence ID" value="WIT12873.1"/>
    <property type="molecule type" value="Genomic_DNA"/>
</dbReference>
<evidence type="ECO:0000313" key="4">
    <source>
        <dbReference type="EMBL" id="WIT12873.1"/>
    </source>
</evidence>
<dbReference type="Pfam" id="PF01547">
    <property type="entry name" value="SBP_bac_1"/>
    <property type="match status" value="1"/>
</dbReference>
<keyword evidence="5" id="KW-1185">Reference proteome</keyword>
<dbReference type="Gene3D" id="3.40.190.10">
    <property type="entry name" value="Periplasmic binding protein-like II"/>
    <property type="match status" value="1"/>
</dbReference>
<dbReference type="PANTHER" id="PTHR43649:SF32">
    <property type="entry name" value="SUGAR BINDING SECRETED PROTEIN"/>
    <property type="match status" value="1"/>
</dbReference>
<feature type="signal peptide" evidence="3">
    <location>
        <begin position="1"/>
        <end position="25"/>
    </location>
</feature>
<evidence type="ECO:0000256" key="2">
    <source>
        <dbReference type="ARBA" id="ARBA00008520"/>
    </source>
</evidence>
<accession>A0AA95NI50</accession>
<dbReference type="AlphaFoldDB" id="A0AA95NI50"/>
<dbReference type="Proteomes" id="UP001177769">
    <property type="component" value="Chromosome"/>
</dbReference>
<proteinExistence type="inferred from homology"/>
<name>A0AA95NI50_9BURK</name>
<dbReference type="KEGG" id="pais:PFX98_04500"/>
<evidence type="ECO:0000256" key="1">
    <source>
        <dbReference type="ARBA" id="ARBA00004418"/>
    </source>
</evidence>
<dbReference type="PANTHER" id="PTHR43649">
    <property type="entry name" value="ARABINOSE-BINDING PROTEIN-RELATED"/>
    <property type="match status" value="1"/>
</dbReference>
<evidence type="ECO:0000256" key="3">
    <source>
        <dbReference type="SAM" id="SignalP"/>
    </source>
</evidence>
<dbReference type="SUPFAM" id="SSF53850">
    <property type="entry name" value="Periplasmic binding protein-like II"/>
    <property type="match status" value="1"/>
</dbReference>
<keyword evidence="3" id="KW-0732">Signal</keyword>
<organism evidence="4 5">
    <name type="scientific">Paucibacter sediminis</name>
    <dbReference type="NCBI Taxonomy" id="3019553"/>
    <lineage>
        <taxon>Bacteria</taxon>
        <taxon>Pseudomonadati</taxon>
        <taxon>Pseudomonadota</taxon>
        <taxon>Betaproteobacteria</taxon>
        <taxon>Burkholderiales</taxon>
        <taxon>Sphaerotilaceae</taxon>
        <taxon>Roseateles</taxon>
    </lineage>
</organism>
<dbReference type="InterPro" id="IPR006059">
    <property type="entry name" value="SBP"/>
</dbReference>
<sequence>MPKPFHTVLAGTLLLLGLWSPLAQALTITVASFPDLDRAARAALPRWRALHPDIEVKIVSRQYADHHTAMTAALATGSGLPDVMALDLRFIGKFAAGRGLSDLGAPPFQAQQLRAQFVAYSWPQGTSPRGEFVAMPTDIGPGTLLYRQDLMARAGISEAELTGSWEQFIAAGIKLKAATGAYLLADSTDIRDIVLRTGLAPGEGLYFDSQGRVLVDSPRFVRAFELGRAARRAGIDAHAPAWTNDWVAGFRRDKIASQMMGAWLAGHLKNWLAPASAGQWRSTQLPNGVFASYGGSFYAIPAKSEHKQAAWDFIRFMCADAETQLQSLRTLDSFPALKAAQQDALFDEPMPYLGGQRARRLWREIASQVQAVPVHRLDALATDVVRAEYELVVSKGKDIPSALADARAMIEHRVRRP</sequence>
<dbReference type="GO" id="GO:0042597">
    <property type="term" value="C:periplasmic space"/>
    <property type="evidence" value="ECO:0007669"/>
    <property type="project" value="UniProtKB-SubCell"/>
</dbReference>